<organism evidence="2 3">
    <name type="scientific">Kitasatospora arboriphila</name>
    <dbReference type="NCBI Taxonomy" id="258052"/>
    <lineage>
        <taxon>Bacteria</taxon>
        <taxon>Bacillati</taxon>
        <taxon>Actinomycetota</taxon>
        <taxon>Actinomycetes</taxon>
        <taxon>Kitasatosporales</taxon>
        <taxon>Streptomycetaceae</taxon>
        <taxon>Kitasatospora</taxon>
    </lineage>
</organism>
<accession>A0ABP4E311</accession>
<evidence type="ECO:0000313" key="2">
    <source>
        <dbReference type="EMBL" id="GAA1090089.1"/>
    </source>
</evidence>
<comment type="caution">
    <text evidence="2">The sequence shown here is derived from an EMBL/GenBank/DDBJ whole genome shotgun (WGS) entry which is preliminary data.</text>
</comment>
<evidence type="ECO:0000256" key="1">
    <source>
        <dbReference type="SAM" id="MobiDB-lite"/>
    </source>
</evidence>
<dbReference type="Proteomes" id="UP001499987">
    <property type="component" value="Unassembled WGS sequence"/>
</dbReference>
<gene>
    <name evidence="2" type="ORF">GCM10009663_37280</name>
</gene>
<keyword evidence="3" id="KW-1185">Reference proteome</keyword>
<name>A0ABP4E311_9ACTN</name>
<dbReference type="InterPro" id="IPR021247">
    <property type="entry name" value="DUF2785"/>
</dbReference>
<proteinExistence type="predicted"/>
<reference evidence="3" key="1">
    <citation type="journal article" date="2019" name="Int. J. Syst. Evol. Microbiol.">
        <title>The Global Catalogue of Microorganisms (GCM) 10K type strain sequencing project: providing services to taxonomists for standard genome sequencing and annotation.</title>
        <authorList>
            <consortium name="The Broad Institute Genomics Platform"/>
            <consortium name="The Broad Institute Genome Sequencing Center for Infectious Disease"/>
            <person name="Wu L."/>
            <person name="Ma J."/>
        </authorList>
    </citation>
    <scope>NUCLEOTIDE SEQUENCE [LARGE SCALE GENOMIC DNA]</scope>
    <source>
        <strain evidence="3">JCM 13002</strain>
    </source>
</reference>
<sequence length="282" mass="30338">MVRGSGDPPIGGSGAPPSSPSIGRVTRWRPFLDDDTLRPGPELVAALSADLRSPDPAVRDEQAYVLLHRWIPRLPAAERHRLGDEMADRFTDPEIQARTFAPLVLARLVRLGDHDPAWQRAFDTWYRTEPDLRGHDPELGWLHAVAHGADLLGALGRSPHTEPADLLDLACARLLAPTEHLFDAMEDDRLGLAIALTLTRPELTRCQSVDWLAPVAADFAAGRPGPVPAHASNTMRTLRVLHLLAVRGVRPAPDAAAVPLTHAGAVAEAVAATLALPSPYAG</sequence>
<protein>
    <recommendedName>
        <fullName evidence="4">DUF2785 domain-containing protein</fullName>
    </recommendedName>
</protein>
<evidence type="ECO:0008006" key="4">
    <source>
        <dbReference type="Google" id="ProtNLM"/>
    </source>
</evidence>
<evidence type="ECO:0000313" key="3">
    <source>
        <dbReference type="Proteomes" id="UP001499987"/>
    </source>
</evidence>
<feature type="region of interest" description="Disordered" evidence="1">
    <location>
        <begin position="1"/>
        <end position="26"/>
    </location>
</feature>
<dbReference type="EMBL" id="BAAALD010000034">
    <property type="protein sequence ID" value="GAA1090089.1"/>
    <property type="molecule type" value="Genomic_DNA"/>
</dbReference>
<dbReference type="Pfam" id="PF10978">
    <property type="entry name" value="DUF2785"/>
    <property type="match status" value="1"/>
</dbReference>